<dbReference type="OrthoDB" id="9811975at2"/>
<dbReference type="STRING" id="390270.SAMN04488005_0085"/>
<dbReference type="PANTHER" id="PTHR30472">
    <property type="entry name" value="FERRIC ENTEROBACTIN TRANSPORT SYSTEM PERMEASE PROTEIN"/>
    <property type="match status" value="1"/>
</dbReference>
<dbReference type="SUPFAM" id="SSF81345">
    <property type="entry name" value="ABC transporter involved in vitamin B12 uptake, BtuC"/>
    <property type="match status" value="1"/>
</dbReference>
<dbReference type="Gene3D" id="1.10.3470.10">
    <property type="entry name" value="ABC transporter involved in vitamin B12 uptake, BtuC"/>
    <property type="match status" value="1"/>
</dbReference>
<name>A0A1I6FNU9_9RHOB</name>
<keyword evidence="5 8" id="KW-0812">Transmembrane</keyword>
<dbReference type="CDD" id="cd06550">
    <property type="entry name" value="TM_ABC_iron-siderophores_like"/>
    <property type="match status" value="1"/>
</dbReference>
<sequence>MLKYYLFGLLVLTLAIALCTSLHLGLRLYTPVQVWAALTAPDTSEVALIVNGLRVPRTLAACGVGAALAVCGLLMQSVLRNPLADPGLLGVNAGASFAVVFAFSVFGVSSLHVLSIFALAGATMATCLLYMLLALAGGRMTSVTLVLAGVSLAAMLSALTQVLIVTDEGTMEALLFWLAGGFADRDPQMLWVALPVIGVGVLLAAPLAQGLQALQIGEPAAQAIGVNVARLRIIALALATVLAGICVTIAGPVGFVGLVAPHLASMTGVQSFGWRIGFSALIGSTLAVCADIAARLVVAPQEAPVTAMLALVGAPVLIALVRRQDGAVA</sequence>
<comment type="similarity">
    <text evidence="2">Belongs to the binding-protein-dependent transport system permease family. FecCD subfamily.</text>
</comment>
<organism evidence="9 10">
    <name type="scientific">Yoonia tamlensis</name>
    <dbReference type="NCBI Taxonomy" id="390270"/>
    <lineage>
        <taxon>Bacteria</taxon>
        <taxon>Pseudomonadati</taxon>
        <taxon>Pseudomonadota</taxon>
        <taxon>Alphaproteobacteria</taxon>
        <taxon>Rhodobacterales</taxon>
        <taxon>Paracoccaceae</taxon>
        <taxon>Yoonia</taxon>
    </lineage>
</organism>
<feature type="transmembrane region" description="Helical" evidence="8">
    <location>
        <begin position="305"/>
        <end position="322"/>
    </location>
</feature>
<feature type="transmembrane region" description="Helical" evidence="8">
    <location>
        <begin position="114"/>
        <end position="136"/>
    </location>
</feature>
<feature type="transmembrane region" description="Helical" evidence="8">
    <location>
        <begin position="189"/>
        <end position="208"/>
    </location>
</feature>
<evidence type="ECO:0000256" key="1">
    <source>
        <dbReference type="ARBA" id="ARBA00004651"/>
    </source>
</evidence>
<dbReference type="AlphaFoldDB" id="A0A1I6FNU9"/>
<feature type="transmembrane region" description="Helical" evidence="8">
    <location>
        <begin position="55"/>
        <end position="75"/>
    </location>
</feature>
<dbReference type="InterPro" id="IPR037294">
    <property type="entry name" value="ABC_BtuC-like"/>
</dbReference>
<gene>
    <name evidence="9" type="ORF">SAMN04488005_0085</name>
</gene>
<keyword evidence="6 8" id="KW-1133">Transmembrane helix</keyword>
<feature type="transmembrane region" description="Helical" evidence="8">
    <location>
        <begin position="143"/>
        <end position="164"/>
    </location>
</feature>
<accession>A0A1I6FNU9</accession>
<protein>
    <submittedName>
        <fullName evidence="9">Iron complex transport system permease protein</fullName>
    </submittedName>
</protein>
<evidence type="ECO:0000256" key="3">
    <source>
        <dbReference type="ARBA" id="ARBA00022448"/>
    </source>
</evidence>
<evidence type="ECO:0000256" key="2">
    <source>
        <dbReference type="ARBA" id="ARBA00007935"/>
    </source>
</evidence>
<feature type="transmembrane region" description="Helical" evidence="8">
    <location>
        <begin position="87"/>
        <end position="108"/>
    </location>
</feature>
<proteinExistence type="inferred from homology"/>
<dbReference type="GO" id="GO:0005886">
    <property type="term" value="C:plasma membrane"/>
    <property type="evidence" value="ECO:0007669"/>
    <property type="project" value="UniProtKB-SubCell"/>
</dbReference>
<evidence type="ECO:0000256" key="4">
    <source>
        <dbReference type="ARBA" id="ARBA00022475"/>
    </source>
</evidence>
<dbReference type="RefSeq" id="WP_090194982.1">
    <property type="nucleotide sequence ID" value="NZ_FOYP01000001.1"/>
</dbReference>
<evidence type="ECO:0000256" key="5">
    <source>
        <dbReference type="ARBA" id="ARBA00022692"/>
    </source>
</evidence>
<dbReference type="GO" id="GO:0022857">
    <property type="term" value="F:transmembrane transporter activity"/>
    <property type="evidence" value="ECO:0007669"/>
    <property type="project" value="InterPro"/>
</dbReference>
<feature type="transmembrane region" description="Helical" evidence="8">
    <location>
        <begin position="233"/>
        <end position="260"/>
    </location>
</feature>
<dbReference type="EMBL" id="FOYP01000001">
    <property type="protein sequence ID" value="SFR31544.1"/>
    <property type="molecule type" value="Genomic_DNA"/>
</dbReference>
<comment type="subcellular location">
    <subcellularLocation>
        <location evidence="1">Cell membrane</location>
        <topology evidence="1">Multi-pass membrane protein</topology>
    </subcellularLocation>
</comment>
<keyword evidence="7 8" id="KW-0472">Membrane</keyword>
<dbReference type="InterPro" id="IPR000522">
    <property type="entry name" value="ABC_transptr_permease_BtuC"/>
</dbReference>
<evidence type="ECO:0000313" key="9">
    <source>
        <dbReference type="EMBL" id="SFR31544.1"/>
    </source>
</evidence>
<dbReference type="Proteomes" id="UP000199478">
    <property type="component" value="Unassembled WGS sequence"/>
</dbReference>
<dbReference type="Pfam" id="PF01032">
    <property type="entry name" value="FecCD"/>
    <property type="match status" value="1"/>
</dbReference>
<evidence type="ECO:0000256" key="6">
    <source>
        <dbReference type="ARBA" id="ARBA00022989"/>
    </source>
</evidence>
<keyword evidence="3" id="KW-0813">Transport</keyword>
<reference evidence="10" key="1">
    <citation type="submission" date="2016-10" db="EMBL/GenBank/DDBJ databases">
        <authorList>
            <person name="Varghese N."/>
            <person name="Submissions S."/>
        </authorList>
    </citation>
    <scope>NUCLEOTIDE SEQUENCE [LARGE SCALE GENOMIC DNA]</scope>
    <source>
        <strain evidence="10">DSM 26879</strain>
    </source>
</reference>
<feature type="transmembrane region" description="Helical" evidence="8">
    <location>
        <begin position="272"/>
        <end position="293"/>
    </location>
</feature>
<keyword evidence="10" id="KW-1185">Reference proteome</keyword>
<evidence type="ECO:0000256" key="7">
    <source>
        <dbReference type="ARBA" id="ARBA00023136"/>
    </source>
</evidence>
<dbReference type="GO" id="GO:0033214">
    <property type="term" value="P:siderophore-iron import into cell"/>
    <property type="evidence" value="ECO:0007669"/>
    <property type="project" value="TreeGrafter"/>
</dbReference>
<dbReference type="PANTHER" id="PTHR30472:SF1">
    <property type="entry name" value="FE(3+) DICITRATE TRANSPORT SYSTEM PERMEASE PROTEIN FECC-RELATED"/>
    <property type="match status" value="1"/>
</dbReference>
<keyword evidence="4" id="KW-1003">Cell membrane</keyword>
<evidence type="ECO:0000256" key="8">
    <source>
        <dbReference type="SAM" id="Phobius"/>
    </source>
</evidence>
<evidence type="ECO:0000313" key="10">
    <source>
        <dbReference type="Proteomes" id="UP000199478"/>
    </source>
</evidence>